<evidence type="ECO:0000313" key="1">
    <source>
        <dbReference type="EMBL" id="PXF55639.1"/>
    </source>
</evidence>
<name>A0AC61KXQ6_9EURY</name>
<sequence>MDCCEDSPFVKRGYNPMTFHCRCNGLPSQVDLIGNKVYLNIYKKGEAVYDEVLKPGDYFVYNETIDGVEDITLFTCHVDSAFRGTDSNVVVLSMVRQYSDNPKKIEIGDEYWNFEVKSITNTTIKLKNANTISFSLFEREELLGDWVKFRVSEKGWWGYAYTEKKCAALEVKESPENSGSPPVETVVANSTPTTAPTGVADASGDTEASEDAPVPPREDSGATKNDPAQETGTDTTHPKSVSVFRVLSAIADFLRLPI</sequence>
<dbReference type="EMBL" id="PQXF01000127">
    <property type="protein sequence ID" value="PXF55639.1"/>
    <property type="molecule type" value="Genomic_DNA"/>
</dbReference>
<gene>
    <name evidence="1" type="ORF">C4B59_17430</name>
</gene>
<protein>
    <submittedName>
        <fullName evidence="1">Uncharacterized protein</fullName>
    </submittedName>
</protein>
<dbReference type="Proteomes" id="UP000248329">
    <property type="component" value="Unassembled WGS sequence"/>
</dbReference>
<proteinExistence type="predicted"/>
<evidence type="ECO:0000313" key="2">
    <source>
        <dbReference type="Proteomes" id="UP000248329"/>
    </source>
</evidence>
<accession>A0AC61KXQ6</accession>
<comment type="caution">
    <text evidence="1">The sequence shown here is derived from an EMBL/GenBank/DDBJ whole genome shotgun (WGS) entry which is preliminary data.</text>
</comment>
<organism evidence="1 2">
    <name type="scientific">Candidatus Methanogaster sp</name>
    <dbReference type="NCBI Taxonomy" id="3386292"/>
    <lineage>
        <taxon>Archaea</taxon>
        <taxon>Methanobacteriati</taxon>
        <taxon>Methanobacteriota</taxon>
        <taxon>Stenosarchaea group</taxon>
        <taxon>Methanomicrobia</taxon>
        <taxon>Methanosarcinales</taxon>
        <taxon>ANME-2 cluster</taxon>
        <taxon>Candidatus Methanogasteraceae</taxon>
        <taxon>Candidatus Methanogaster</taxon>
    </lineage>
</organism>
<reference evidence="1" key="1">
    <citation type="submission" date="2018-01" db="EMBL/GenBank/DDBJ databases">
        <authorList>
            <person name="Krukenberg V."/>
        </authorList>
    </citation>
    <scope>NUCLEOTIDE SEQUENCE</scope>
    <source>
        <strain evidence="1">E20ANME2</strain>
    </source>
</reference>